<name>A0A512TNC5_CLOBU</name>
<evidence type="ECO:0000259" key="4">
    <source>
        <dbReference type="PROSITE" id="PS01124"/>
    </source>
</evidence>
<dbReference type="AlphaFoldDB" id="A0A512TNC5"/>
<evidence type="ECO:0000313" key="5">
    <source>
        <dbReference type="EMBL" id="GEQ21498.1"/>
    </source>
</evidence>
<gene>
    <name evidence="5" type="primary">yisR</name>
    <name evidence="5" type="ORF">CBU02nite_20040</name>
</gene>
<dbReference type="InterPro" id="IPR009057">
    <property type="entry name" value="Homeodomain-like_sf"/>
</dbReference>
<accession>A0A512TNC5</accession>
<dbReference type="InterPro" id="IPR020449">
    <property type="entry name" value="Tscrpt_reg_AraC-type_HTH"/>
</dbReference>
<dbReference type="PANTHER" id="PTHR43280:SF28">
    <property type="entry name" value="HTH-TYPE TRANSCRIPTIONAL ACTIVATOR RHAS"/>
    <property type="match status" value="1"/>
</dbReference>
<keyword evidence="1" id="KW-0805">Transcription regulation</keyword>
<dbReference type="SMART" id="SM00342">
    <property type="entry name" value="HTH_ARAC"/>
    <property type="match status" value="1"/>
</dbReference>
<organism evidence="5 6">
    <name type="scientific">Clostridium butyricum</name>
    <dbReference type="NCBI Taxonomy" id="1492"/>
    <lineage>
        <taxon>Bacteria</taxon>
        <taxon>Bacillati</taxon>
        <taxon>Bacillota</taxon>
        <taxon>Clostridia</taxon>
        <taxon>Eubacteriales</taxon>
        <taxon>Clostridiaceae</taxon>
        <taxon>Clostridium</taxon>
    </lineage>
</organism>
<dbReference type="SUPFAM" id="SSF46689">
    <property type="entry name" value="Homeodomain-like"/>
    <property type="match status" value="2"/>
</dbReference>
<feature type="domain" description="HTH araC/xylS-type" evidence="4">
    <location>
        <begin position="192"/>
        <end position="290"/>
    </location>
</feature>
<dbReference type="EMBL" id="BKBC01000024">
    <property type="protein sequence ID" value="GEQ21498.1"/>
    <property type="molecule type" value="Genomic_DNA"/>
</dbReference>
<dbReference type="Proteomes" id="UP000321089">
    <property type="component" value="Unassembled WGS sequence"/>
</dbReference>
<evidence type="ECO:0000313" key="6">
    <source>
        <dbReference type="Proteomes" id="UP000321089"/>
    </source>
</evidence>
<dbReference type="Gene3D" id="1.10.10.60">
    <property type="entry name" value="Homeodomain-like"/>
    <property type="match status" value="2"/>
</dbReference>
<dbReference type="Pfam" id="PF12833">
    <property type="entry name" value="HTH_18"/>
    <property type="match status" value="1"/>
</dbReference>
<evidence type="ECO:0000256" key="2">
    <source>
        <dbReference type="ARBA" id="ARBA00023125"/>
    </source>
</evidence>
<dbReference type="GO" id="GO:0043565">
    <property type="term" value="F:sequence-specific DNA binding"/>
    <property type="evidence" value="ECO:0007669"/>
    <property type="project" value="InterPro"/>
</dbReference>
<dbReference type="InterPro" id="IPR037923">
    <property type="entry name" value="HTH-like"/>
</dbReference>
<dbReference type="InterPro" id="IPR018060">
    <property type="entry name" value="HTH_AraC"/>
</dbReference>
<dbReference type="InterPro" id="IPR003313">
    <property type="entry name" value="AraC-bd"/>
</dbReference>
<keyword evidence="2" id="KW-0238">DNA-binding</keyword>
<proteinExistence type="predicted"/>
<comment type="caution">
    <text evidence="5">The sequence shown here is derived from an EMBL/GenBank/DDBJ whole genome shotgun (WGS) entry which is preliminary data.</text>
</comment>
<dbReference type="GO" id="GO:0003700">
    <property type="term" value="F:DNA-binding transcription factor activity"/>
    <property type="evidence" value="ECO:0007669"/>
    <property type="project" value="InterPro"/>
</dbReference>
<reference evidence="5 6" key="1">
    <citation type="submission" date="2019-07" db="EMBL/GenBank/DDBJ databases">
        <title>Whole genome shotgun sequence of Clostridium butyricum NBRC 3858.</title>
        <authorList>
            <person name="Hosoyama A."/>
            <person name="Uohara A."/>
            <person name="Ohji S."/>
            <person name="Ichikawa N."/>
        </authorList>
    </citation>
    <scope>NUCLEOTIDE SEQUENCE [LARGE SCALE GENOMIC DNA]</scope>
    <source>
        <strain evidence="5 6">NBRC 3858</strain>
    </source>
</reference>
<evidence type="ECO:0000256" key="3">
    <source>
        <dbReference type="ARBA" id="ARBA00023163"/>
    </source>
</evidence>
<dbReference type="Pfam" id="PF02311">
    <property type="entry name" value="AraC_binding"/>
    <property type="match status" value="1"/>
</dbReference>
<dbReference type="PANTHER" id="PTHR43280">
    <property type="entry name" value="ARAC-FAMILY TRANSCRIPTIONAL REGULATOR"/>
    <property type="match status" value="1"/>
</dbReference>
<dbReference type="PROSITE" id="PS01124">
    <property type="entry name" value="HTH_ARAC_FAMILY_2"/>
    <property type="match status" value="1"/>
</dbReference>
<evidence type="ECO:0000256" key="1">
    <source>
        <dbReference type="ARBA" id="ARBA00023015"/>
    </source>
</evidence>
<sequence>MTMIYLKTDINIPIKSSLCGIFTADDSWIHMERIIDSYELILVTKGTVFIQQDYEKYIINKGDILLLTPGLKHKGYSFSAKGTRFYWVHFYCNCQTKTLNSSEVLSEISIYKNNPYFDGFNSSILIPTFYKNLNIEKINILFRQLLHISQSNSYNTYSTDYILTSLLIEISNQVIHSFLHNTDNNKYSNTLNEILQWIDNNITQNISLQNVAYEFNFSKEYLARYFKKSMGMSMQTYINNLRLSKSKNLLLNSNLNIKEISKELGFIDEKYFLKLFKKYENITPKQYRNAFIKAYLNNY</sequence>
<dbReference type="SUPFAM" id="SSF51215">
    <property type="entry name" value="Regulatory protein AraC"/>
    <property type="match status" value="1"/>
</dbReference>
<dbReference type="PRINTS" id="PR00032">
    <property type="entry name" value="HTHARAC"/>
</dbReference>
<keyword evidence="3" id="KW-0804">Transcription</keyword>
<dbReference type="CDD" id="cd02208">
    <property type="entry name" value="cupin_RmlC-like"/>
    <property type="match status" value="1"/>
</dbReference>
<dbReference type="Gene3D" id="2.60.120.280">
    <property type="entry name" value="Regulatory protein AraC"/>
    <property type="match status" value="1"/>
</dbReference>
<protein>
    <submittedName>
        <fullName evidence="5">Putative HTH-type transcriptional regulator YisR</fullName>
    </submittedName>
</protein>